<gene>
    <name evidence="1" type="ORF">MKW98_029293</name>
</gene>
<reference evidence="1" key="1">
    <citation type="submission" date="2022-04" db="EMBL/GenBank/DDBJ databases">
        <title>A functionally conserved STORR gene fusion in Papaver species that diverged 16.8 million years ago.</title>
        <authorList>
            <person name="Catania T."/>
        </authorList>
    </citation>
    <scope>NUCLEOTIDE SEQUENCE</scope>
    <source>
        <strain evidence="1">S-188037</strain>
    </source>
</reference>
<dbReference type="Proteomes" id="UP001202328">
    <property type="component" value="Unassembled WGS sequence"/>
</dbReference>
<name>A0AAD4XGC1_9MAGN</name>
<accession>A0AAD4XGC1</accession>
<proteinExistence type="predicted"/>
<dbReference type="AlphaFoldDB" id="A0AAD4XGC1"/>
<comment type="caution">
    <text evidence="1">The sequence shown here is derived from an EMBL/GenBank/DDBJ whole genome shotgun (WGS) entry which is preliminary data.</text>
</comment>
<protein>
    <submittedName>
        <fullName evidence="1">Uncharacterized protein</fullName>
    </submittedName>
</protein>
<evidence type="ECO:0000313" key="1">
    <source>
        <dbReference type="EMBL" id="KAI3908743.1"/>
    </source>
</evidence>
<organism evidence="1 2">
    <name type="scientific">Papaver atlanticum</name>
    <dbReference type="NCBI Taxonomy" id="357466"/>
    <lineage>
        <taxon>Eukaryota</taxon>
        <taxon>Viridiplantae</taxon>
        <taxon>Streptophyta</taxon>
        <taxon>Embryophyta</taxon>
        <taxon>Tracheophyta</taxon>
        <taxon>Spermatophyta</taxon>
        <taxon>Magnoliopsida</taxon>
        <taxon>Ranunculales</taxon>
        <taxon>Papaveraceae</taxon>
        <taxon>Papaveroideae</taxon>
        <taxon>Papaver</taxon>
    </lineage>
</organism>
<sequence length="176" mass="20696">MAEWAVRSELMVLQSKYISFSLDMHSPNREFNLRITDMMISITEIPDDVGSQMFKSISNGIDEESLNFEVVPSFLFEEKEDSINSERKSLTIRSNSIDVLHFQSEGVESKVIRNFNNRNKSTIDEQCYEHLKELFILNKKLNYMDCLFLQPYVTRLLFDRGFSEWMLSCLIQCLHL</sequence>
<dbReference type="EMBL" id="JAJJMB010010439">
    <property type="protein sequence ID" value="KAI3908743.1"/>
    <property type="molecule type" value="Genomic_DNA"/>
</dbReference>
<evidence type="ECO:0000313" key="2">
    <source>
        <dbReference type="Proteomes" id="UP001202328"/>
    </source>
</evidence>
<keyword evidence="2" id="KW-1185">Reference proteome</keyword>